<dbReference type="InParanoid" id="A0A0G4EUM9"/>
<dbReference type="AlphaFoldDB" id="A0A0G4EUM9"/>
<accession>A0A0G4EUM9</accession>
<dbReference type="PhylomeDB" id="A0A0G4EUM9"/>
<evidence type="ECO:0000313" key="1">
    <source>
        <dbReference type="EMBL" id="CEM01943.1"/>
    </source>
</evidence>
<keyword evidence="2" id="KW-1185">Reference proteome</keyword>
<gene>
    <name evidence="1" type="ORF">Vbra_8222</name>
</gene>
<organism evidence="1 2">
    <name type="scientific">Vitrella brassicaformis (strain CCMP3155)</name>
    <dbReference type="NCBI Taxonomy" id="1169540"/>
    <lineage>
        <taxon>Eukaryota</taxon>
        <taxon>Sar</taxon>
        <taxon>Alveolata</taxon>
        <taxon>Colpodellida</taxon>
        <taxon>Vitrellaceae</taxon>
        <taxon>Vitrella</taxon>
    </lineage>
</organism>
<sequence length="171" mass="19661">METRCFFRKSRYCVGTLSRHEMDRRSALKDVTCERERAIEDIYGPINQRTVWRAVAVFDRHAALEVRCPFSDWEFLEDTALHPFGQIWHLIDASYTGDDTIVTDGFRTDWLLHVDDDFFGWRTGPAVAWSRETGLGYCGCLEHDPKKDGALLWLHVPTNPFVPGVVVPTDA</sequence>
<proteinExistence type="predicted"/>
<evidence type="ECO:0000313" key="2">
    <source>
        <dbReference type="Proteomes" id="UP000041254"/>
    </source>
</evidence>
<dbReference type="EMBL" id="CDMY01000314">
    <property type="protein sequence ID" value="CEM01943.1"/>
    <property type="molecule type" value="Genomic_DNA"/>
</dbReference>
<dbReference type="Proteomes" id="UP000041254">
    <property type="component" value="Unassembled WGS sequence"/>
</dbReference>
<reference evidence="1 2" key="1">
    <citation type="submission" date="2014-11" db="EMBL/GenBank/DDBJ databases">
        <authorList>
            <person name="Zhu J."/>
            <person name="Qi W."/>
            <person name="Song R."/>
        </authorList>
    </citation>
    <scope>NUCLEOTIDE SEQUENCE [LARGE SCALE GENOMIC DNA]</scope>
</reference>
<protein>
    <submittedName>
        <fullName evidence="1">Uncharacterized protein</fullName>
    </submittedName>
</protein>
<dbReference type="VEuPathDB" id="CryptoDB:Vbra_8222"/>
<name>A0A0G4EUM9_VITBC</name>